<feature type="transmembrane region" description="Helical" evidence="1">
    <location>
        <begin position="29"/>
        <end position="47"/>
    </location>
</feature>
<keyword evidence="1" id="KW-0472">Membrane</keyword>
<keyword evidence="1" id="KW-1133">Transmembrane helix</keyword>
<evidence type="ECO:0000313" key="3">
    <source>
        <dbReference type="Proteomes" id="UP001138621"/>
    </source>
</evidence>
<dbReference type="EMBL" id="JAAMRD010000099">
    <property type="protein sequence ID" value="MBA1307521.1"/>
    <property type="molecule type" value="Genomic_DNA"/>
</dbReference>
<sequence>MKKLNAQKLIFLILMMMSLNVLLTDTYPVMNKTLALFGIVLTVLAFTKTKKHTQD</sequence>
<dbReference type="Proteomes" id="UP001138621">
    <property type="component" value="Unassembled WGS sequence"/>
</dbReference>
<organism evidence="2 3">
    <name type="scientific">Stutzerimonas stutzeri</name>
    <name type="common">Pseudomonas stutzeri</name>
    <dbReference type="NCBI Taxonomy" id="316"/>
    <lineage>
        <taxon>Bacteria</taxon>
        <taxon>Pseudomonadati</taxon>
        <taxon>Pseudomonadota</taxon>
        <taxon>Gammaproteobacteria</taxon>
        <taxon>Pseudomonadales</taxon>
        <taxon>Pseudomonadaceae</taxon>
        <taxon>Stutzerimonas</taxon>
    </lineage>
</organism>
<accession>A0AA40RWY3</accession>
<gene>
    <name evidence="2" type="ORF">G7024_24515</name>
</gene>
<reference evidence="2" key="1">
    <citation type="submission" date="2020-02" db="EMBL/GenBank/DDBJ databases">
        <title>Synteny-based analysis reveals conserved mechanism for high triclosan tolerance in Pseudomonas, as well as instances of horizontal transfer.</title>
        <authorList>
            <person name="Mcfarland A.G."/>
            <person name="Bertucci H.K."/>
            <person name="Litmann E."/>
            <person name="Shen J."/>
            <person name="Huttenhower C."/>
            <person name="Hartmann E.M."/>
        </authorList>
    </citation>
    <scope>NUCLEOTIDE SEQUENCE</scope>
    <source>
        <strain evidence="2">109A1</strain>
    </source>
</reference>
<dbReference type="AlphaFoldDB" id="A0AA40RWY3"/>
<comment type="caution">
    <text evidence="2">The sequence shown here is derived from an EMBL/GenBank/DDBJ whole genome shotgun (WGS) entry which is preliminary data.</text>
</comment>
<feature type="transmembrane region" description="Helical" evidence="1">
    <location>
        <begin position="7"/>
        <end position="23"/>
    </location>
</feature>
<keyword evidence="1" id="KW-0812">Transmembrane</keyword>
<proteinExistence type="predicted"/>
<evidence type="ECO:0000256" key="1">
    <source>
        <dbReference type="SAM" id="Phobius"/>
    </source>
</evidence>
<protein>
    <submittedName>
        <fullName evidence="2">Uncharacterized protein</fullName>
    </submittedName>
</protein>
<name>A0AA40RWY3_STUST</name>
<evidence type="ECO:0000313" key="2">
    <source>
        <dbReference type="EMBL" id="MBA1307521.1"/>
    </source>
</evidence>